<evidence type="ECO:0000313" key="5">
    <source>
        <dbReference type="Proteomes" id="UP000663870"/>
    </source>
</evidence>
<dbReference type="Gene3D" id="3.40.640.10">
    <property type="entry name" value="Type I PLP-dependent aspartate aminotransferase-like (Major domain)"/>
    <property type="match status" value="1"/>
</dbReference>
<dbReference type="InterPro" id="IPR015421">
    <property type="entry name" value="PyrdxlP-dep_Trfase_major"/>
</dbReference>
<dbReference type="PANTHER" id="PTHR43094">
    <property type="entry name" value="AMINOTRANSFERASE"/>
    <property type="match status" value="1"/>
</dbReference>
<dbReference type="Proteomes" id="UP000663854">
    <property type="component" value="Unassembled WGS sequence"/>
</dbReference>
<dbReference type="GO" id="GO:0030170">
    <property type="term" value="F:pyridoxal phosphate binding"/>
    <property type="evidence" value="ECO:0007669"/>
    <property type="project" value="InterPro"/>
</dbReference>
<dbReference type="EMBL" id="CAJNOH010000205">
    <property type="protein sequence ID" value="CAF0944183.1"/>
    <property type="molecule type" value="Genomic_DNA"/>
</dbReference>
<dbReference type="GO" id="GO:0005829">
    <property type="term" value="C:cytosol"/>
    <property type="evidence" value="ECO:0007669"/>
    <property type="project" value="TreeGrafter"/>
</dbReference>
<comment type="similarity">
    <text evidence="1">Belongs to the class-III pyridoxal-phosphate-dependent aminotransferase family.</text>
</comment>
<proteinExistence type="inferred from homology"/>
<accession>A0A814CGL3</accession>
<organism evidence="2 4">
    <name type="scientific">Rotaria sordida</name>
    <dbReference type="NCBI Taxonomy" id="392033"/>
    <lineage>
        <taxon>Eukaryota</taxon>
        <taxon>Metazoa</taxon>
        <taxon>Spiralia</taxon>
        <taxon>Gnathifera</taxon>
        <taxon>Rotifera</taxon>
        <taxon>Eurotatoria</taxon>
        <taxon>Bdelloidea</taxon>
        <taxon>Philodinida</taxon>
        <taxon>Philodinidae</taxon>
        <taxon>Rotaria</taxon>
    </lineage>
</organism>
<dbReference type="PANTHER" id="PTHR43094:SF1">
    <property type="entry name" value="AMINOTRANSFERASE CLASS-III"/>
    <property type="match status" value="1"/>
</dbReference>
<evidence type="ECO:0000256" key="1">
    <source>
        <dbReference type="ARBA" id="ARBA00008954"/>
    </source>
</evidence>
<dbReference type="GO" id="GO:0008483">
    <property type="term" value="F:transaminase activity"/>
    <property type="evidence" value="ECO:0007669"/>
    <property type="project" value="InterPro"/>
</dbReference>
<evidence type="ECO:0000313" key="4">
    <source>
        <dbReference type="Proteomes" id="UP000663854"/>
    </source>
</evidence>
<reference evidence="2" key="1">
    <citation type="submission" date="2021-02" db="EMBL/GenBank/DDBJ databases">
        <authorList>
            <person name="Nowell W R."/>
        </authorList>
    </citation>
    <scope>NUCLEOTIDE SEQUENCE</scope>
</reference>
<keyword evidence="5" id="KW-1185">Reference proteome</keyword>
<evidence type="ECO:0008006" key="6">
    <source>
        <dbReference type="Google" id="ProtNLM"/>
    </source>
</evidence>
<evidence type="ECO:0000313" key="2">
    <source>
        <dbReference type="EMBL" id="CAF0944183.1"/>
    </source>
</evidence>
<dbReference type="SUPFAM" id="SSF53383">
    <property type="entry name" value="PLP-dependent transferases"/>
    <property type="match status" value="1"/>
</dbReference>
<comment type="caution">
    <text evidence="2">The sequence shown here is derived from an EMBL/GenBank/DDBJ whole genome shotgun (WGS) entry which is preliminary data.</text>
</comment>
<sequence>MTSASTSASTTFNVPSHVFYRNLNVEPLYAVRAEGNYIYLKDGRKLLDGFGDTAVTAIGHELDPHTVAAFFAETVVGATTGCTPAVPGYFKAMREVCDRHGALFVLDEIMCGMGRTGKMHAWQWEDLSSPPDIQTIAKGLGSGYAPMAAVLISAKVADVFAAGSGVFVNGFTYQAHAVGCRAALEVLKVMKEDELVEQCNQRGLFLEKALKEQLGNHPHVGDIR</sequence>
<dbReference type="InterPro" id="IPR005814">
    <property type="entry name" value="Aminotrans_3"/>
</dbReference>
<protein>
    <recommendedName>
        <fullName evidence="6">Aminotransferase</fullName>
    </recommendedName>
</protein>
<dbReference type="Proteomes" id="UP000663870">
    <property type="component" value="Unassembled WGS sequence"/>
</dbReference>
<dbReference type="InterPro" id="IPR015424">
    <property type="entry name" value="PyrdxlP-dep_Trfase"/>
</dbReference>
<dbReference type="EMBL" id="CAJNOL010000626">
    <property type="protein sequence ID" value="CAF1143409.1"/>
    <property type="molecule type" value="Genomic_DNA"/>
</dbReference>
<gene>
    <name evidence="3" type="ORF">JXQ802_LOCUS21341</name>
    <name evidence="2" type="ORF">PYM288_LOCUS11760</name>
</gene>
<name>A0A814CGL3_9BILA</name>
<dbReference type="AlphaFoldDB" id="A0A814CGL3"/>
<evidence type="ECO:0000313" key="3">
    <source>
        <dbReference type="EMBL" id="CAF1143409.1"/>
    </source>
</evidence>
<dbReference type="Pfam" id="PF00202">
    <property type="entry name" value="Aminotran_3"/>
    <property type="match status" value="1"/>
</dbReference>